<dbReference type="EMBL" id="BARV01021623">
    <property type="protein sequence ID" value="GAI25784.1"/>
    <property type="molecule type" value="Genomic_DNA"/>
</dbReference>
<gene>
    <name evidence="1" type="ORF">S06H3_35795</name>
</gene>
<evidence type="ECO:0000313" key="1">
    <source>
        <dbReference type="EMBL" id="GAI25784.1"/>
    </source>
</evidence>
<feature type="non-terminal residue" evidence="1">
    <location>
        <position position="52"/>
    </location>
</feature>
<organism evidence="1">
    <name type="scientific">marine sediment metagenome</name>
    <dbReference type="NCBI Taxonomy" id="412755"/>
    <lineage>
        <taxon>unclassified sequences</taxon>
        <taxon>metagenomes</taxon>
        <taxon>ecological metagenomes</taxon>
    </lineage>
</organism>
<dbReference type="AlphaFoldDB" id="X1P4D9"/>
<comment type="caution">
    <text evidence="1">The sequence shown here is derived from an EMBL/GenBank/DDBJ whole genome shotgun (WGS) entry which is preliminary data.</text>
</comment>
<sequence>MLALLARPLRHSIQEGVDRFFYRETYEYRQALLSFSSKMGNIINLNELASEM</sequence>
<protein>
    <submittedName>
        <fullName evidence="1">Uncharacterized protein</fullName>
    </submittedName>
</protein>
<proteinExistence type="predicted"/>
<name>X1P4D9_9ZZZZ</name>
<accession>X1P4D9</accession>
<reference evidence="1" key="1">
    <citation type="journal article" date="2014" name="Front. Microbiol.">
        <title>High frequency of phylogenetically diverse reductive dehalogenase-homologous genes in deep subseafloor sedimentary metagenomes.</title>
        <authorList>
            <person name="Kawai M."/>
            <person name="Futagami T."/>
            <person name="Toyoda A."/>
            <person name="Takaki Y."/>
            <person name="Nishi S."/>
            <person name="Hori S."/>
            <person name="Arai W."/>
            <person name="Tsubouchi T."/>
            <person name="Morono Y."/>
            <person name="Uchiyama I."/>
            <person name="Ito T."/>
            <person name="Fujiyama A."/>
            <person name="Inagaki F."/>
            <person name="Takami H."/>
        </authorList>
    </citation>
    <scope>NUCLEOTIDE SEQUENCE</scope>
    <source>
        <strain evidence="1">Expedition CK06-06</strain>
    </source>
</reference>